<accession>A0ABT5EYF6</accession>
<dbReference type="Gene3D" id="2.60.40.1190">
    <property type="match status" value="1"/>
</dbReference>
<feature type="chain" id="PRO_5045409348" description="Carbohydrate-binding domain-containing protein" evidence="2">
    <location>
        <begin position="31"/>
        <end position="642"/>
    </location>
</feature>
<feature type="region of interest" description="Disordered" evidence="1">
    <location>
        <begin position="406"/>
        <end position="435"/>
    </location>
</feature>
<evidence type="ECO:0000256" key="2">
    <source>
        <dbReference type="SAM" id="SignalP"/>
    </source>
</evidence>
<protein>
    <recommendedName>
        <fullName evidence="5">Carbohydrate-binding domain-containing protein</fullName>
    </recommendedName>
</protein>
<dbReference type="Proteomes" id="UP001221411">
    <property type="component" value="Unassembled WGS sequence"/>
</dbReference>
<feature type="signal peptide" evidence="2">
    <location>
        <begin position="1"/>
        <end position="30"/>
    </location>
</feature>
<evidence type="ECO:0000256" key="1">
    <source>
        <dbReference type="SAM" id="MobiDB-lite"/>
    </source>
</evidence>
<reference evidence="3 4" key="1">
    <citation type="submission" date="2022-11" db="EMBL/GenBank/DDBJ databases">
        <title>Minimal conservation of predation-associated metabolite biosynthetic gene clusters underscores biosynthetic potential of Myxococcota including descriptions for ten novel species: Archangium lansinium sp. nov., Myxococcus landrumus sp. nov., Nannocystis bai.</title>
        <authorList>
            <person name="Ahearne A."/>
            <person name="Stevens C."/>
            <person name="Dowd S."/>
        </authorList>
    </citation>
    <scope>NUCLEOTIDE SEQUENCE [LARGE SCALE GENOMIC DNA]</scope>
    <source>
        <strain evidence="3 4">RJM3</strain>
    </source>
</reference>
<sequence length="642" mass="68095">MTPHRARLGSALTALAVLAGALFATSPAAADGSAVRASLVETKSIKLDGVPKEWPSLMALSYATKGQPSKTDLEAKAALSYDGTTLFVAVDVTDDALRGGGGDHVALTLGFPGGVVHEVLLYPGDPGKSPGAAKTKDGKAITGAKVIEAPRSGGWTLEATIPWTAFPPAATTRVGLRGAIHVHDADAGNAIESSVGTAPSTKYESLPPVSIESEQALAEGLLKEKNVRGAPKFNLIADVAGDTLKERVLVWDRYLVVLGPTFRKGTEYYWNDLSVDVSAGMLPSFEARDLTGDGQAEILLRKRLGTPKKYREYLQVLQFGKSDVPTTLFQHEIAVVTEKGAVENEVRFDNDGAKVAITILPGKAKEFHAGTYNEPRENTMDPVLLPWETIASQTYKWNGKAFTKAGETTQAATPAPVSASKPSGETVKPEAPKGPSAGELLEQVYALYKKERSVTGKARFNVSADVSGDKQAETILLHDRDLVIFGKGFKGGTGYSFLALSQFTKGTDITEISAMDLTGDGKAEIIVQGTLHANASPEAGGGTVDRDVLLVYKIEGEGLKRVFAAEIGRAIGKKKVSGAHRFVKAGKGVEIELASGKATEWTAATYPFTQDTTANSGIEPLLLPWSNLSPVRYRWTGSAFGR</sequence>
<dbReference type="RefSeq" id="WP_271925236.1">
    <property type="nucleotide sequence ID" value="NZ_JAQNDO010000001.1"/>
</dbReference>
<keyword evidence="4" id="KW-1185">Reference proteome</keyword>
<dbReference type="EMBL" id="JAQNDO010000001">
    <property type="protein sequence ID" value="MDC0746869.1"/>
    <property type="molecule type" value="Genomic_DNA"/>
</dbReference>
<evidence type="ECO:0000313" key="3">
    <source>
        <dbReference type="EMBL" id="MDC0746869.1"/>
    </source>
</evidence>
<gene>
    <name evidence="3" type="ORF">POL67_36415</name>
</gene>
<evidence type="ECO:0008006" key="5">
    <source>
        <dbReference type="Google" id="ProtNLM"/>
    </source>
</evidence>
<name>A0ABT5EYF6_9BACT</name>
<evidence type="ECO:0000313" key="4">
    <source>
        <dbReference type="Proteomes" id="UP001221411"/>
    </source>
</evidence>
<comment type="caution">
    <text evidence="3">The sequence shown here is derived from an EMBL/GenBank/DDBJ whole genome shotgun (WGS) entry which is preliminary data.</text>
</comment>
<dbReference type="SUPFAM" id="SSF49344">
    <property type="entry name" value="CBD9-like"/>
    <property type="match status" value="1"/>
</dbReference>
<organism evidence="3 4">
    <name type="scientific">Polyangium mundeleinium</name>
    <dbReference type="NCBI Taxonomy" id="2995306"/>
    <lineage>
        <taxon>Bacteria</taxon>
        <taxon>Pseudomonadati</taxon>
        <taxon>Myxococcota</taxon>
        <taxon>Polyangia</taxon>
        <taxon>Polyangiales</taxon>
        <taxon>Polyangiaceae</taxon>
        <taxon>Polyangium</taxon>
    </lineage>
</organism>
<proteinExistence type="predicted"/>
<keyword evidence="2" id="KW-0732">Signal</keyword>